<reference evidence="2 3" key="1">
    <citation type="submission" date="2019-06" db="EMBL/GenBank/DDBJ databases">
        <title>Sequencing the genomes of 1000 actinobacteria strains.</title>
        <authorList>
            <person name="Klenk H.-P."/>
        </authorList>
    </citation>
    <scope>NUCLEOTIDE SEQUENCE [LARGE SCALE GENOMIC DNA]</scope>
    <source>
        <strain evidence="2 3">DSM 18935</strain>
    </source>
</reference>
<evidence type="ECO:0000313" key="2">
    <source>
        <dbReference type="EMBL" id="TWD13361.1"/>
    </source>
</evidence>
<dbReference type="InterPro" id="IPR007403">
    <property type="entry name" value="DUF456"/>
</dbReference>
<dbReference type="AlphaFoldDB" id="A0A560W6V7"/>
<protein>
    <recommendedName>
        <fullName evidence="4">DUF456 domain-containing protein</fullName>
    </recommendedName>
</protein>
<feature type="transmembrane region" description="Helical" evidence="1">
    <location>
        <begin position="110"/>
        <end position="135"/>
    </location>
</feature>
<comment type="caution">
    <text evidence="2">The sequence shown here is derived from an EMBL/GenBank/DDBJ whole genome shotgun (WGS) entry which is preliminary data.</text>
</comment>
<dbReference type="EMBL" id="VIUW01000005">
    <property type="protein sequence ID" value="TWD13361.1"/>
    <property type="molecule type" value="Genomic_DNA"/>
</dbReference>
<evidence type="ECO:0000313" key="3">
    <source>
        <dbReference type="Proteomes" id="UP000315628"/>
    </source>
</evidence>
<dbReference type="OrthoDB" id="3577600at2"/>
<accession>A0A560W6V7</accession>
<dbReference type="Proteomes" id="UP000315628">
    <property type="component" value="Unassembled WGS sequence"/>
</dbReference>
<keyword evidence="1" id="KW-0472">Membrane</keyword>
<keyword evidence="1" id="KW-1133">Transmembrane helix</keyword>
<dbReference type="Pfam" id="PF04306">
    <property type="entry name" value="DUF456"/>
    <property type="match status" value="1"/>
</dbReference>
<keyword evidence="3" id="KW-1185">Reference proteome</keyword>
<organism evidence="2 3">
    <name type="scientific">Marihabitans asiaticum</name>
    <dbReference type="NCBI Taxonomy" id="415218"/>
    <lineage>
        <taxon>Bacteria</taxon>
        <taxon>Bacillati</taxon>
        <taxon>Actinomycetota</taxon>
        <taxon>Actinomycetes</taxon>
        <taxon>Micrococcales</taxon>
        <taxon>Intrasporangiaceae</taxon>
        <taxon>Marihabitans</taxon>
    </lineage>
</organism>
<feature type="transmembrane region" description="Helical" evidence="1">
    <location>
        <begin position="31"/>
        <end position="62"/>
    </location>
</feature>
<dbReference type="RefSeq" id="WP_144858166.1">
    <property type="nucleotide sequence ID" value="NZ_BAAAYT010000002.1"/>
</dbReference>
<gene>
    <name evidence="2" type="ORF">FB557_2762</name>
</gene>
<name>A0A560W6V7_9MICO</name>
<keyword evidence="1" id="KW-0812">Transmembrane</keyword>
<sequence>MPGAAAHGLLWVAGSVPTATPDPTPVAIWPLLLVFVVGLLGIVVPVLPGLIICLGAVLVWALEVGGTRAWVTFAVAAAVFLVGVVLQYAIPGRRMKAEGVGRATIAVGLVAAVVGFFVVPVVGAPLFFVLGIYLLERFRYRDPRRAAAATRSAVKGVIRSIGVELATALSIAVVWALGVASHSL</sequence>
<feature type="transmembrane region" description="Helical" evidence="1">
    <location>
        <begin position="69"/>
        <end position="90"/>
    </location>
</feature>
<evidence type="ECO:0000256" key="1">
    <source>
        <dbReference type="SAM" id="Phobius"/>
    </source>
</evidence>
<proteinExistence type="predicted"/>
<evidence type="ECO:0008006" key="4">
    <source>
        <dbReference type="Google" id="ProtNLM"/>
    </source>
</evidence>
<feature type="transmembrane region" description="Helical" evidence="1">
    <location>
        <begin position="156"/>
        <end position="178"/>
    </location>
</feature>